<evidence type="ECO:0000256" key="5">
    <source>
        <dbReference type="SAM" id="MobiDB-lite"/>
    </source>
</evidence>
<name>A0A9W9G7R1_9EURO</name>
<feature type="compositionally biased region" description="Polar residues" evidence="5">
    <location>
        <begin position="539"/>
        <end position="550"/>
    </location>
</feature>
<dbReference type="Pfam" id="PF10497">
    <property type="entry name" value="zf-4CXXC_R1"/>
    <property type="match status" value="1"/>
</dbReference>
<evidence type="ECO:0000256" key="2">
    <source>
        <dbReference type="ARBA" id="ARBA00023015"/>
    </source>
</evidence>
<dbReference type="Gene3D" id="2.60.120.650">
    <property type="entry name" value="Cupin"/>
    <property type="match status" value="1"/>
</dbReference>
<keyword evidence="3" id="KW-0804">Transcription</keyword>
<keyword evidence="2" id="KW-0805">Transcription regulation</keyword>
<gene>
    <name evidence="7" type="ORF">N7456_002096</name>
</gene>
<dbReference type="AlphaFoldDB" id="A0A9W9G7R1"/>
<accession>A0A9W9G7R1</accession>
<dbReference type="PROSITE" id="PS51184">
    <property type="entry name" value="JMJC"/>
    <property type="match status" value="1"/>
</dbReference>
<sequence>MPPKPAPFVPFPTQFSVKELVEQNPSFEFAPRISCQKLDHQSREDFEHLIRLQLANIGVPMVIEGFDEYIDKRLFSRAWLQKSERRECARDLVARKDVPMTVAHYVKNLPKLTRQYFSATTHSQQRLYLKDIDCPAEWQKSLEDLIPPSLFYMNEKPKPYNGPGSRSRHHDPEYLTTKDGRLIAKSGDLMSCLPEEMRAQNLMCYIGHEGTYTAAHQEMCASLGQNLMVEASDGSVENGERSQPGSSVWFMTKTKDRHAVAEYWTSVLGHDIDLEDHFAQINAWKGAPFKTYIVEQKPGDLILVPPLAAHQVWNRGTRTVKVAWNRITVETLKLAMSEALPKARIVCRDEQYKNKAIVFHALEYYSELLKDLPTTEHPATRTLWRDFENLLSLYTDILISESLSRSYATSRNIAKIPFEGNVTCSYCRCNIFNRFLTCPNCVSDADDKYDICMDCYVLGRSCLCISKLTFVEQFKWEFLRSRHDRWRRQVIDLKKGDSERKNEFPALHVARAQFNRKPVAEICQEQLKNRPWVDIHSLTPPSSKSGSITPSDDDNPQPRKRRKSKQSKNANKKTGTCHMCQNKQPDWKLAECSRCRLKYCYASLFAAFDVTPEEAMGESAWLCPRCHKICNCMPCQGDPSMRPHEPNHISLELDTIKVADPRSVESLVNMRISNEKWIPNLGAMIGERLNQRRDEENHRREEVWRTNGIISGPEFQTPQRENGFLDCIDPSLSLDSSLMGPVPESTYT</sequence>
<feature type="region of interest" description="Disordered" evidence="5">
    <location>
        <begin position="534"/>
        <end position="577"/>
    </location>
</feature>
<evidence type="ECO:0000313" key="7">
    <source>
        <dbReference type="EMBL" id="KAJ5113562.1"/>
    </source>
</evidence>
<feature type="domain" description="JmjC" evidence="6">
    <location>
        <begin position="165"/>
        <end position="343"/>
    </location>
</feature>
<dbReference type="Pfam" id="PF02373">
    <property type="entry name" value="JmjC"/>
    <property type="match status" value="1"/>
</dbReference>
<dbReference type="OrthoDB" id="298344at2759"/>
<evidence type="ECO:0000256" key="1">
    <source>
        <dbReference type="ARBA" id="ARBA00004123"/>
    </source>
</evidence>
<protein>
    <recommendedName>
        <fullName evidence="6">JmjC domain-containing protein</fullName>
    </recommendedName>
</protein>
<reference evidence="7" key="1">
    <citation type="submission" date="2022-11" db="EMBL/GenBank/DDBJ databases">
        <authorList>
            <person name="Petersen C."/>
        </authorList>
    </citation>
    <scope>NUCLEOTIDE SEQUENCE</scope>
    <source>
        <strain evidence="7">IBT 30069</strain>
    </source>
</reference>
<keyword evidence="8" id="KW-1185">Reference proteome</keyword>
<evidence type="ECO:0000256" key="4">
    <source>
        <dbReference type="ARBA" id="ARBA00023242"/>
    </source>
</evidence>
<dbReference type="InterPro" id="IPR003347">
    <property type="entry name" value="JmjC_dom"/>
</dbReference>
<comment type="subcellular location">
    <subcellularLocation>
        <location evidence="1">Nucleus</location>
    </subcellularLocation>
</comment>
<dbReference type="InterPro" id="IPR018866">
    <property type="entry name" value="Znf-4CXXC_R1"/>
</dbReference>
<dbReference type="EMBL" id="JAPQKH010000002">
    <property type="protein sequence ID" value="KAJ5113562.1"/>
    <property type="molecule type" value="Genomic_DNA"/>
</dbReference>
<organism evidence="7 8">
    <name type="scientific">Penicillium angulare</name>
    <dbReference type="NCBI Taxonomy" id="116970"/>
    <lineage>
        <taxon>Eukaryota</taxon>
        <taxon>Fungi</taxon>
        <taxon>Dikarya</taxon>
        <taxon>Ascomycota</taxon>
        <taxon>Pezizomycotina</taxon>
        <taxon>Eurotiomycetes</taxon>
        <taxon>Eurotiomycetidae</taxon>
        <taxon>Eurotiales</taxon>
        <taxon>Aspergillaceae</taxon>
        <taxon>Penicillium</taxon>
    </lineage>
</organism>
<evidence type="ECO:0000256" key="3">
    <source>
        <dbReference type="ARBA" id="ARBA00023163"/>
    </source>
</evidence>
<dbReference type="SMART" id="SM00558">
    <property type="entry name" value="JmjC"/>
    <property type="match status" value="1"/>
</dbReference>
<comment type="caution">
    <text evidence="7">The sequence shown here is derived from an EMBL/GenBank/DDBJ whole genome shotgun (WGS) entry which is preliminary data.</text>
</comment>
<dbReference type="SUPFAM" id="SSF51197">
    <property type="entry name" value="Clavaminate synthase-like"/>
    <property type="match status" value="1"/>
</dbReference>
<reference evidence="7" key="2">
    <citation type="journal article" date="2023" name="IMA Fungus">
        <title>Comparative genomic study of the Penicillium genus elucidates a diverse pangenome and 15 lateral gene transfer events.</title>
        <authorList>
            <person name="Petersen C."/>
            <person name="Sorensen T."/>
            <person name="Nielsen M.R."/>
            <person name="Sondergaard T.E."/>
            <person name="Sorensen J.L."/>
            <person name="Fitzpatrick D.A."/>
            <person name="Frisvad J.C."/>
            <person name="Nielsen K.L."/>
        </authorList>
    </citation>
    <scope>NUCLEOTIDE SEQUENCE</scope>
    <source>
        <strain evidence="7">IBT 30069</strain>
    </source>
</reference>
<proteinExistence type="predicted"/>
<dbReference type="GO" id="GO:0005634">
    <property type="term" value="C:nucleus"/>
    <property type="evidence" value="ECO:0007669"/>
    <property type="project" value="UniProtKB-SubCell"/>
</dbReference>
<dbReference type="Proteomes" id="UP001149165">
    <property type="component" value="Unassembled WGS sequence"/>
</dbReference>
<keyword evidence="4" id="KW-0539">Nucleus</keyword>
<evidence type="ECO:0000259" key="6">
    <source>
        <dbReference type="PROSITE" id="PS51184"/>
    </source>
</evidence>
<evidence type="ECO:0000313" key="8">
    <source>
        <dbReference type="Proteomes" id="UP001149165"/>
    </source>
</evidence>